<evidence type="ECO:0000313" key="9">
    <source>
        <dbReference type="EMBL" id="QXB19312.1"/>
    </source>
</evidence>
<name>A0ABX8KY28_9CORY</name>
<accession>A0ABX8KY28</accession>
<feature type="transmembrane region" description="Helical" evidence="8">
    <location>
        <begin position="242"/>
        <end position="265"/>
    </location>
</feature>
<dbReference type="Proteomes" id="UP000683520">
    <property type="component" value="Chromosome"/>
</dbReference>
<evidence type="ECO:0000256" key="8">
    <source>
        <dbReference type="SAM" id="Phobius"/>
    </source>
</evidence>
<evidence type="ECO:0000256" key="2">
    <source>
        <dbReference type="ARBA" id="ARBA00022448"/>
    </source>
</evidence>
<dbReference type="PANTHER" id="PTHR35334">
    <property type="entry name" value="SERINE TRANSPORTER"/>
    <property type="match status" value="1"/>
</dbReference>
<keyword evidence="2" id="KW-0813">Transport</keyword>
<feature type="transmembrane region" description="Helical" evidence="8">
    <location>
        <begin position="44"/>
        <end position="61"/>
    </location>
</feature>
<feature type="transmembrane region" description="Helical" evidence="8">
    <location>
        <begin position="135"/>
        <end position="152"/>
    </location>
</feature>
<evidence type="ECO:0000256" key="3">
    <source>
        <dbReference type="ARBA" id="ARBA00022475"/>
    </source>
</evidence>
<reference evidence="9 10" key="1">
    <citation type="submission" date="2021-06" db="EMBL/GenBank/DDBJ databases">
        <title>FDA dAtabase for Regulatory Grade micrObial Sequences (FDA-ARGOS): Supporting development and validation of Infectious Disease Dx tests.</title>
        <authorList>
            <person name="Sproer C."/>
            <person name="Gronow S."/>
            <person name="Severitt S."/>
            <person name="Schroder I."/>
            <person name="Tallon L."/>
            <person name="Sadzewicz L."/>
            <person name="Zhao X."/>
            <person name="Boylan J."/>
            <person name="Ott S."/>
            <person name="Bowen H."/>
            <person name="Vavikolanu K."/>
            <person name="Mehta A."/>
            <person name="Aluvathingal J."/>
            <person name="Nadendla S."/>
            <person name="Lowell S."/>
            <person name="Myers T."/>
            <person name="Yan Y."/>
        </authorList>
    </citation>
    <scope>NUCLEOTIDE SEQUENCE [LARGE SCALE GENOMIC DNA]</scope>
    <source>
        <strain evidence="9 10">FDAARGOS 1425</strain>
    </source>
</reference>
<feature type="transmembrane region" description="Helical" evidence="8">
    <location>
        <begin position="20"/>
        <end position="38"/>
    </location>
</feature>
<evidence type="ECO:0000256" key="1">
    <source>
        <dbReference type="ARBA" id="ARBA00004429"/>
    </source>
</evidence>
<organism evidence="9 10">
    <name type="scientific">Corynebacterium coyleae</name>
    <dbReference type="NCBI Taxonomy" id="53374"/>
    <lineage>
        <taxon>Bacteria</taxon>
        <taxon>Bacillati</taxon>
        <taxon>Actinomycetota</taxon>
        <taxon>Actinomycetes</taxon>
        <taxon>Mycobacteriales</taxon>
        <taxon>Corynebacteriaceae</taxon>
        <taxon>Corynebacterium</taxon>
    </lineage>
</organism>
<dbReference type="GeneID" id="92749416"/>
<proteinExistence type="predicted"/>
<dbReference type="EMBL" id="CP077302">
    <property type="protein sequence ID" value="QXB19312.1"/>
    <property type="molecule type" value="Genomic_DNA"/>
</dbReference>
<feature type="transmembrane region" description="Helical" evidence="8">
    <location>
        <begin position="342"/>
        <end position="362"/>
    </location>
</feature>
<protein>
    <submittedName>
        <fullName evidence="9">Septum formation initiator</fullName>
    </submittedName>
</protein>
<keyword evidence="5 8" id="KW-0812">Transmembrane</keyword>
<dbReference type="InterPro" id="IPR018227">
    <property type="entry name" value="Amino_acid_transport_2"/>
</dbReference>
<evidence type="ECO:0000313" key="10">
    <source>
        <dbReference type="Proteomes" id="UP000683520"/>
    </source>
</evidence>
<feature type="transmembrane region" description="Helical" evidence="8">
    <location>
        <begin position="290"/>
        <end position="310"/>
    </location>
</feature>
<evidence type="ECO:0000256" key="5">
    <source>
        <dbReference type="ARBA" id="ARBA00022692"/>
    </source>
</evidence>
<feature type="transmembrane region" description="Helical" evidence="8">
    <location>
        <begin position="368"/>
        <end position="389"/>
    </location>
</feature>
<keyword evidence="10" id="KW-1185">Reference proteome</keyword>
<dbReference type="RefSeq" id="WP_143028435.1">
    <property type="nucleotide sequence ID" value="NZ_CP047198.1"/>
</dbReference>
<feature type="transmembrane region" description="Helical" evidence="8">
    <location>
        <begin position="98"/>
        <end position="115"/>
    </location>
</feature>
<evidence type="ECO:0000256" key="4">
    <source>
        <dbReference type="ARBA" id="ARBA00022519"/>
    </source>
</evidence>
<dbReference type="PANTHER" id="PTHR35334:SF5">
    <property type="entry name" value="INNER MEMBRANE TRANSPORT PROTEIN YHJV"/>
    <property type="match status" value="1"/>
</dbReference>
<dbReference type="Gene3D" id="1.20.1740.10">
    <property type="entry name" value="Amino acid/polyamine transporter I"/>
    <property type="match status" value="1"/>
</dbReference>
<feature type="transmembrane region" description="Helical" evidence="8">
    <location>
        <begin position="159"/>
        <end position="179"/>
    </location>
</feature>
<feature type="transmembrane region" description="Helical" evidence="8">
    <location>
        <begin position="401"/>
        <end position="420"/>
    </location>
</feature>
<keyword evidence="7 8" id="KW-0472">Membrane</keyword>
<evidence type="ECO:0000256" key="7">
    <source>
        <dbReference type="ARBA" id="ARBA00023136"/>
    </source>
</evidence>
<gene>
    <name evidence="9" type="ORF">I6L55_04375</name>
</gene>
<feature type="transmembrane region" description="Helical" evidence="8">
    <location>
        <begin position="199"/>
        <end position="222"/>
    </location>
</feature>
<keyword evidence="4" id="KW-0997">Cell inner membrane</keyword>
<keyword evidence="6 8" id="KW-1133">Transmembrane helix</keyword>
<sequence length="422" mass="45666">MRQIKAERAADAPDGGTLSWAITLFGTAVGAGILFLPIDAGSFGILPLIFISLLALPMVFMSHRTYSRIVSASPVKGLDVLQVVTALSGRTRGLMTGLMYWLSIYPIVLIYGVSITNTMDSFLVNQLGGPQLPRWVMAALCVGVLTGAYAMGKKATLAFANILVYPLIIALAAVSIYLIPQWDLASFRSYQSDTPTWQALLLILPVFVFSFSHMPAISQAALDAQKRFDGDEKATEKLVSKIEAISAIMLVGFTMFFVWSCSLALGADGMDAAREANIPVLSYLANETHAPFLAVLSPIVALCAIASSYFGHVMGAEEGTTYLVRAVAPKFADRISPKAMRWGIYVFVFVTTVAAAVVNPSILDLISVVDGVFIAFLVYIVPMLLFRNAKAFRRFANKPETIFVFVLGVIIMGVAIWQMFAG</sequence>
<comment type="subcellular location">
    <subcellularLocation>
        <location evidence="1">Cell inner membrane</location>
        <topology evidence="1">Multi-pass membrane protein</topology>
    </subcellularLocation>
</comment>
<keyword evidence="3" id="KW-1003">Cell membrane</keyword>
<evidence type="ECO:0000256" key="6">
    <source>
        <dbReference type="ARBA" id="ARBA00022989"/>
    </source>
</evidence>